<keyword evidence="4" id="KW-1185">Reference proteome</keyword>
<name>A0A7Z0WFU2_9PSEU</name>
<feature type="transmembrane region" description="Helical" evidence="2">
    <location>
        <begin position="41"/>
        <end position="61"/>
    </location>
</feature>
<accession>A0A7Z0WFU2</accession>
<reference evidence="3 4" key="1">
    <citation type="submission" date="2016-12" db="EMBL/GenBank/DDBJ databases">
        <title>The draft genome sequence of Actinophytocola xinjiangensis.</title>
        <authorList>
            <person name="Wang W."/>
            <person name="Yuan L."/>
        </authorList>
    </citation>
    <scope>NUCLEOTIDE SEQUENCE [LARGE SCALE GENOMIC DNA]</scope>
    <source>
        <strain evidence="3 4">CGMCC 4.4663</strain>
    </source>
</reference>
<dbReference type="RefSeq" id="WP_075137246.1">
    <property type="nucleotide sequence ID" value="NZ_MSIF01000025.1"/>
</dbReference>
<dbReference type="AlphaFoldDB" id="A0A7Z0WFU2"/>
<keyword evidence="2" id="KW-0472">Membrane</keyword>
<dbReference type="Proteomes" id="UP000185696">
    <property type="component" value="Unassembled WGS sequence"/>
</dbReference>
<comment type="caution">
    <text evidence="3">The sequence shown here is derived from an EMBL/GenBank/DDBJ whole genome shotgun (WGS) entry which is preliminary data.</text>
</comment>
<evidence type="ECO:0000313" key="4">
    <source>
        <dbReference type="Proteomes" id="UP000185696"/>
    </source>
</evidence>
<keyword evidence="2" id="KW-0812">Transmembrane</keyword>
<proteinExistence type="predicted"/>
<protein>
    <submittedName>
        <fullName evidence="3">Uncharacterized protein</fullName>
    </submittedName>
</protein>
<gene>
    <name evidence="3" type="ORF">BLA60_34470</name>
</gene>
<evidence type="ECO:0000313" key="3">
    <source>
        <dbReference type="EMBL" id="OLF05886.1"/>
    </source>
</evidence>
<keyword evidence="2" id="KW-1133">Transmembrane helix</keyword>
<sequence>MNVTDLRTSLRDRADTVTDPDPGARATQVQARIRALRRRRVTGVAALTVGTLAVVGTAGFLSAREPDGAEIAGQDPAATTITHENFVSHSGAYDLIGATMGKPGESTLEVTIPAPKGKVRIMMVCYGDLEGPDHWVSGYTGDSRPDRPDSNWCGGEPTTPVVPALTGTAPGPYSYDPGLTAQPEGDQLTVHVELTQEVDKNGNPIENPDDTGTYVPVSDPNVVLGVGIYSIAPPETTVAGAEIPSLIGLDGEDYAYREHRTSRLGERELTWEIPASDTVRHYDVVAKDSRSPGVTGAGVEAVLDGTSCRFNYGLPTFRAGGCLLDPGEPHTITVTIPEQQPPATAELGIVLYEKVRP</sequence>
<dbReference type="OrthoDB" id="3770967at2"/>
<feature type="region of interest" description="Disordered" evidence="1">
    <location>
        <begin position="137"/>
        <end position="159"/>
    </location>
</feature>
<organism evidence="3 4">
    <name type="scientific">Actinophytocola xinjiangensis</name>
    <dbReference type="NCBI Taxonomy" id="485602"/>
    <lineage>
        <taxon>Bacteria</taxon>
        <taxon>Bacillati</taxon>
        <taxon>Actinomycetota</taxon>
        <taxon>Actinomycetes</taxon>
        <taxon>Pseudonocardiales</taxon>
        <taxon>Pseudonocardiaceae</taxon>
    </lineage>
</organism>
<evidence type="ECO:0000256" key="1">
    <source>
        <dbReference type="SAM" id="MobiDB-lite"/>
    </source>
</evidence>
<dbReference type="EMBL" id="MSIF01000025">
    <property type="protein sequence ID" value="OLF05886.1"/>
    <property type="molecule type" value="Genomic_DNA"/>
</dbReference>
<evidence type="ECO:0000256" key="2">
    <source>
        <dbReference type="SAM" id="Phobius"/>
    </source>
</evidence>
<feature type="region of interest" description="Disordered" evidence="1">
    <location>
        <begin position="1"/>
        <end position="25"/>
    </location>
</feature>